<dbReference type="OrthoDB" id="5846073at2759"/>
<dbReference type="SUPFAM" id="SSF56801">
    <property type="entry name" value="Acetyl-CoA synthetase-like"/>
    <property type="match status" value="1"/>
</dbReference>
<dbReference type="EMBL" id="UYYB01097370">
    <property type="protein sequence ID" value="VDM76625.1"/>
    <property type="molecule type" value="Genomic_DNA"/>
</dbReference>
<sequence length="114" mass="12645">MISDELRRHFQDCGAKLVFTNRESLKKVQNAVQECPSIKLIICVGSGISATFPVNCHQWEEVLATPPDPYFAAPSVDVDRDPIFMPYSSGTTGPPKGVMLTHKNYNALMNIYGK</sequence>
<accession>A0A3P7L1I4</accession>
<organism evidence="4 5">
    <name type="scientific">Strongylus vulgaris</name>
    <name type="common">Blood worm</name>
    <dbReference type="NCBI Taxonomy" id="40348"/>
    <lineage>
        <taxon>Eukaryota</taxon>
        <taxon>Metazoa</taxon>
        <taxon>Ecdysozoa</taxon>
        <taxon>Nematoda</taxon>
        <taxon>Chromadorea</taxon>
        <taxon>Rhabditida</taxon>
        <taxon>Rhabditina</taxon>
        <taxon>Rhabditomorpha</taxon>
        <taxon>Strongyloidea</taxon>
        <taxon>Strongylidae</taxon>
        <taxon>Strongylus</taxon>
    </lineage>
</organism>
<dbReference type="PROSITE" id="PS00455">
    <property type="entry name" value="AMP_BINDING"/>
    <property type="match status" value="1"/>
</dbReference>
<dbReference type="InterPro" id="IPR000873">
    <property type="entry name" value="AMP-dep_synth/lig_dom"/>
</dbReference>
<dbReference type="Pfam" id="PF00501">
    <property type="entry name" value="AMP-binding"/>
    <property type="match status" value="1"/>
</dbReference>
<dbReference type="Gene3D" id="3.40.50.980">
    <property type="match status" value="1"/>
</dbReference>
<dbReference type="AlphaFoldDB" id="A0A3P7L1I4"/>
<dbReference type="PANTHER" id="PTHR24096:SF422">
    <property type="entry name" value="BCDNA.GH02901"/>
    <property type="match status" value="1"/>
</dbReference>
<reference evidence="4 5" key="1">
    <citation type="submission" date="2018-11" db="EMBL/GenBank/DDBJ databases">
        <authorList>
            <consortium name="Pathogen Informatics"/>
        </authorList>
    </citation>
    <scope>NUCLEOTIDE SEQUENCE [LARGE SCALE GENOMIC DNA]</scope>
</reference>
<dbReference type="GO" id="GO:0016405">
    <property type="term" value="F:CoA-ligase activity"/>
    <property type="evidence" value="ECO:0007669"/>
    <property type="project" value="TreeGrafter"/>
</dbReference>
<evidence type="ECO:0000259" key="3">
    <source>
        <dbReference type="Pfam" id="PF00501"/>
    </source>
</evidence>
<evidence type="ECO:0000256" key="2">
    <source>
        <dbReference type="ARBA" id="ARBA00023140"/>
    </source>
</evidence>
<evidence type="ECO:0000256" key="1">
    <source>
        <dbReference type="ARBA" id="ARBA00004275"/>
    </source>
</evidence>
<proteinExistence type="predicted"/>
<evidence type="ECO:0000313" key="5">
    <source>
        <dbReference type="Proteomes" id="UP000270094"/>
    </source>
</evidence>
<protein>
    <recommendedName>
        <fullName evidence="3">AMP-dependent synthetase/ligase domain-containing protein</fullName>
    </recommendedName>
</protein>
<dbReference type="Proteomes" id="UP000270094">
    <property type="component" value="Unassembled WGS sequence"/>
</dbReference>
<evidence type="ECO:0000313" key="4">
    <source>
        <dbReference type="EMBL" id="VDM76625.1"/>
    </source>
</evidence>
<keyword evidence="5" id="KW-1185">Reference proteome</keyword>
<comment type="subcellular location">
    <subcellularLocation>
        <location evidence="1">Peroxisome</location>
    </subcellularLocation>
</comment>
<gene>
    <name evidence="4" type="ORF">SVUK_LOCUS11623</name>
</gene>
<dbReference type="PANTHER" id="PTHR24096">
    <property type="entry name" value="LONG-CHAIN-FATTY-ACID--COA LIGASE"/>
    <property type="match status" value="1"/>
</dbReference>
<feature type="domain" description="AMP-dependent synthetase/ligase" evidence="3">
    <location>
        <begin position="4"/>
        <end position="108"/>
    </location>
</feature>
<dbReference type="GO" id="GO:0005777">
    <property type="term" value="C:peroxisome"/>
    <property type="evidence" value="ECO:0007669"/>
    <property type="project" value="UniProtKB-SubCell"/>
</dbReference>
<keyword evidence="2" id="KW-0576">Peroxisome</keyword>
<dbReference type="InterPro" id="IPR020845">
    <property type="entry name" value="AMP-binding_CS"/>
</dbReference>
<name>A0A3P7L1I4_STRVU</name>